<evidence type="ECO:0000313" key="1">
    <source>
        <dbReference type="EMBL" id="KAJ8971266.1"/>
    </source>
</evidence>
<name>A0ABQ9J1W6_9CUCU</name>
<gene>
    <name evidence="1" type="ORF">NQ317_011625</name>
</gene>
<sequence>MDGLVIRVWSLKTNYRYNISGRTLSESNRVVYGDVTSSYTISVRELIITGNMAPRKGKVQKEEVQECLLDLRSVKSYGGMKVKADRDEASPYAAMLMPRM</sequence>
<evidence type="ECO:0000313" key="2">
    <source>
        <dbReference type="Proteomes" id="UP001162164"/>
    </source>
</evidence>
<proteinExistence type="predicted"/>
<dbReference type="Proteomes" id="UP001162164">
    <property type="component" value="Unassembled WGS sequence"/>
</dbReference>
<accession>A0ABQ9J1W6</accession>
<dbReference type="EMBL" id="JAPWTJ010001505">
    <property type="protein sequence ID" value="KAJ8971266.1"/>
    <property type="molecule type" value="Genomic_DNA"/>
</dbReference>
<organism evidence="1 2">
    <name type="scientific">Molorchus minor</name>
    <dbReference type="NCBI Taxonomy" id="1323400"/>
    <lineage>
        <taxon>Eukaryota</taxon>
        <taxon>Metazoa</taxon>
        <taxon>Ecdysozoa</taxon>
        <taxon>Arthropoda</taxon>
        <taxon>Hexapoda</taxon>
        <taxon>Insecta</taxon>
        <taxon>Pterygota</taxon>
        <taxon>Neoptera</taxon>
        <taxon>Endopterygota</taxon>
        <taxon>Coleoptera</taxon>
        <taxon>Polyphaga</taxon>
        <taxon>Cucujiformia</taxon>
        <taxon>Chrysomeloidea</taxon>
        <taxon>Cerambycidae</taxon>
        <taxon>Lamiinae</taxon>
        <taxon>Monochamini</taxon>
        <taxon>Molorchus</taxon>
    </lineage>
</organism>
<comment type="caution">
    <text evidence="1">The sequence shown here is derived from an EMBL/GenBank/DDBJ whole genome shotgun (WGS) entry which is preliminary data.</text>
</comment>
<protein>
    <submittedName>
        <fullName evidence="1">Uncharacterized protein</fullName>
    </submittedName>
</protein>
<keyword evidence="2" id="KW-1185">Reference proteome</keyword>
<reference evidence="1" key="1">
    <citation type="journal article" date="2023" name="Insect Mol. Biol.">
        <title>Genome sequencing provides insights into the evolution of gene families encoding plant cell wall-degrading enzymes in longhorned beetles.</title>
        <authorList>
            <person name="Shin N.R."/>
            <person name="Okamura Y."/>
            <person name="Kirsch R."/>
            <person name="Pauchet Y."/>
        </authorList>
    </citation>
    <scope>NUCLEOTIDE SEQUENCE</scope>
    <source>
        <strain evidence="1">MMC_N1</strain>
    </source>
</reference>